<proteinExistence type="predicted"/>
<dbReference type="OrthoDB" id="70547at2157"/>
<dbReference type="PANTHER" id="PTHR12993">
    <property type="entry name" value="N-ACETYLGLUCOSAMINYL-PHOSPHATIDYLINOSITOL DE-N-ACETYLASE-RELATED"/>
    <property type="match status" value="1"/>
</dbReference>
<name>A0A830GWC3_9CREN</name>
<gene>
    <name evidence="1" type="ORF">GCM10007981_03930</name>
</gene>
<reference evidence="1" key="2">
    <citation type="submission" date="2020-09" db="EMBL/GenBank/DDBJ databases">
        <authorList>
            <person name="Sun Q."/>
            <person name="Ohkuma M."/>
        </authorList>
    </citation>
    <scope>NUCLEOTIDE SEQUENCE</scope>
    <source>
        <strain evidence="1">JCM 10088</strain>
    </source>
</reference>
<protein>
    <submittedName>
        <fullName evidence="1">PIG-L family deacetylase</fullName>
    </submittedName>
</protein>
<dbReference type="EMBL" id="BMNL01000001">
    <property type="protein sequence ID" value="GGP19599.1"/>
    <property type="molecule type" value="Genomic_DNA"/>
</dbReference>
<dbReference type="InterPro" id="IPR024078">
    <property type="entry name" value="LmbE-like_dom_sf"/>
</dbReference>
<dbReference type="PANTHER" id="PTHR12993:SF11">
    <property type="entry name" value="N-ACETYLGLUCOSAMINYL-PHOSPHATIDYLINOSITOL DE-N-ACETYLASE"/>
    <property type="match status" value="1"/>
</dbReference>
<reference evidence="1" key="1">
    <citation type="journal article" date="2014" name="Int. J. Syst. Evol. Microbiol.">
        <title>Complete genome sequence of Corynebacterium casei LMG S-19264T (=DSM 44701T), isolated from a smear-ripened cheese.</title>
        <authorList>
            <consortium name="US DOE Joint Genome Institute (JGI-PGF)"/>
            <person name="Walter F."/>
            <person name="Albersmeier A."/>
            <person name="Kalinowski J."/>
            <person name="Ruckert C."/>
        </authorList>
    </citation>
    <scope>NUCLEOTIDE SEQUENCE</scope>
    <source>
        <strain evidence="1">JCM 10088</strain>
    </source>
</reference>
<dbReference type="GO" id="GO:0016811">
    <property type="term" value="F:hydrolase activity, acting on carbon-nitrogen (but not peptide) bonds, in linear amides"/>
    <property type="evidence" value="ECO:0007669"/>
    <property type="project" value="TreeGrafter"/>
</dbReference>
<comment type="caution">
    <text evidence="1">The sequence shown here is derived from an EMBL/GenBank/DDBJ whole genome shotgun (WGS) entry which is preliminary data.</text>
</comment>
<dbReference type="SUPFAM" id="SSF102588">
    <property type="entry name" value="LmbE-like"/>
    <property type="match status" value="1"/>
</dbReference>
<organism evidence="1 2">
    <name type="scientific">Thermocladium modestius</name>
    <dbReference type="NCBI Taxonomy" id="62609"/>
    <lineage>
        <taxon>Archaea</taxon>
        <taxon>Thermoproteota</taxon>
        <taxon>Thermoprotei</taxon>
        <taxon>Thermoproteales</taxon>
        <taxon>Thermoproteaceae</taxon>
        <taxon>Thermocladium</taxon>
    </lineage>
</organism>
<dbReference type="AlphaFoldDB" id="A0A830GWC3"/>
<dbReference type="Gene3D" id="3.40.50.10320">
    <property type="entry name" value="LmbE-like"/>
    <property type="match status" value="1"/>
</dbReference>
<dbReference type="Proteomes" id="UP000610960">
    <property type="component" value="Unassembled WGS sequence"/>
</dbReference>
<dbReference type="Pfam" id="PF02585">
    <property type="entry name" value="PIG-L"/>
    <property type="match status" value="1"/>
</dbReference>
<keyword evidence="2" id="KW-1185">Reference proteome</keyword>
<evidence type="ECO:0000313" key="1">
    <source>
        <dbReference type="EMBL" id="GGP19599.1"/>
    </source>
</evidence>
<evidence type="ECO:0000313" key="2">
    <source>
        <dbReference type="Proteomes" id="UP000610960"/>
    </source>
</evidence>
<sequence>MKILYVSPHPDDECDNAGGTLTMLSRHNDIYVFYLTDGRLGSPNPAERGDELARIRKDEALKGLTVLGIDQSNAYFFNYPDGALSKFIYDGVKTIMPVLKRISPDIVFYPSTLDIHPDHWAAGKIIVAAIGKSRLNPGQLSYLNWEPRPSIDVGIMLKYIKWKTLRKKAIYVRVTDFKDIKFKCMEKHESQLRYLNESYIDRFFNADYERFYIERKTPNMDLLASLLHA</sequence>
<accession>A0A830GWC3</accession>
<dbReference type="RefSeq" id="WP_188595779.1">
    <property type="nucleotide sequence ID" value="NZ_BMNL01000001.1"/>
</dbReference>
<dbReference type="InterPro" id="IPR003737">
    <property type="entry name" value="GlcNAc_PI_deacetylase-related"/>
</dbReference>